<dbReference type="AlphaFoldDB" id="A0AAV4RGP0"/>
<keyword evidence="2" id="KW-1185">Reference proteome</keyword>
<gene>
    <name evidence="1" type="primary">AVEN_270796_1</name>
    <name evidence="1" type="ORF">CEXT_400561</name>
</gene>
<dbReference type="Proteomes" id="UP001054945">
    <property type="component" value="Unassembled WGS sequence"/>
</dbReference>
<dbReference type="EMBL" id="BPLR01007746">
    <property type="protein sequence ID" value="GIY19385.1"/>
    <property type="molecule type" value="Genomic_DNA"/>
</dbReference>
<name>A0AAV4RGP0_CAEEX</name>
<evidence type="ECO:0000313" key="1">
    <source>
        <dbReference type="EMBL" id="GIY19385.1"/>
    </source>
</evidence>
<comment type="caution">
    <text evidence="1">The sequence shown here is derived from an EMBL/GenBank/DDBJ whole genome shotgun (WGS) entry which is preliminary data.</text>
</comment>
<reference evidence="1 2" key="1">
    <citation type="submission" date="2021-06" db="EMBL/GenBank/DDBJ databases">
        <title>Caerostris extrusa draft genome.</title>
        <authorList>
            <person name="Kono N."/>
            <person name="Arakawa K."/>
        </authorList>
    </citation>
    <scope>NUCLEOTIDE SEQUENCE [LARGE SCALE GENOMIC DNA]</scope>
</reference>
<organism evidence="1 2">
    <name type="scientific">Caerostris extrusa</name>
    <name type="common">Bark spider</name>
    <name type="synonym">Caerostris bankana</name>
    <dbReference type="NCBI Taxonomy" id="172846"/>
    <lineage>
        <taxon>Eukaryota</taxon>
        <taxon>Metazoa</taxon>
        <taxon>Ecdysozoa</taxon>
        <taxon>Arthropoda</taxon>
        <taxon>Chelicerata</taxon>
        <taxon>Arachnida</taxon>
        <taxon>Araneae</taxon>
        <taxon>Araneomorphae</taxon>
        <taxon>Entelegynae</taxon>
        <taxon>Araneoidea</taxon>
        <taxon>Araneidae</taxon>
        <taxon>Caerostris</taxon>
    </lineage>
</organism>
<dbReference type="Pfam" id="PF05380">
    <property type="entry name" value="Peptidase_A17"/>
    <property type="match status" value="1"/>
</dbReference>
<accession>A0AAV4RGP0</accession>
<sequence>MQTLKTKVLHGFCNASKKAYGELQSICSRHTIYTPYWKVKVKCQKPRVSPFKQITIPRLEFNGAFLLVRDVLRMDLASVHLWSDSTVTISWIHREPRELKTFVAN</sequence>
<proteinExistence type="predicted"/>
<dbReference type="InterPro" id="IPR008042">
    <property type="entry name" value="Retrotrans_Pao"/>
</dbReference>
<evidence type="ECO:0000313" key="2">
    <source>
        <dbReference type="Proteomes" id="UP001054945"/>
    </source>
</evidence>
<protein>
    <submittedName>
        <fullName evidence="1">DUF1758 domain-containing protein</fullName>
    </submittedName>
</protein>
<dbReference type="PANTHER" id="PTHR47331">
    <property type="entry name" value="PHD-TYPE DOMAIN-CONTAINING PROTEIN"/>
    <property type="match status" value="1"/>
</dbReference>